<dbReference type="PATRIC" id="fig|178900.7.peg.1897"/>
<dbReference type="Proteomes" id="UP000075462">
    <property type="component" value="Unassembled WGS sequence"/>
</dbReference>
<protein>
    <submittedName>
        <fullName evidence="1">Uncharacterized protein</fullName>
    </submittedName>
</protein>
<evidence type="ECO:0000313" key="2">
    <source>
        <dbReference type="Proteomes" id="UP000075462"/>
    </source>
</evidence>
<organism evidence="1 2">
    <name type="scientific">Acetobacter cerevisiae</name>
    <dbReference type="NCBI Taxonomy" id="178900"/>
    <lineage>
        <taxon>Bacteria</taxon>
        <taxon>Pseudomonadati</taxon>
        <taxon>Pseudomonadota</taxon>
        <taxon>Alphaproteobacteria</taxon>
        <taxon>Acetobacterales</taxon>
        <taxon>Acetobacteraceae</taxon>
        <taxon>Acetobacter</taxon>
    </lineage>
</organism>
<gene>
    <name evidence="1" type="ORF">AD954_10315</name>
</gene>
<dbReference type="EMBL" id="LIAA01000046">
    <property type="protein sequence ID" value="KXV76785.1"/>
    <property type="molecule type" value="Genomic_DNA"/>
</dbReference>
<sequence length="94" mass="10234">MCGAVATGEEGTQKSEHFEEGLETYDISISYIGFFIWKFVRVAEPRFGRAHPGADFCLYDSDSHLHDAGSLVIAGLIVPAGKAVIRPFSARFPA</sequence>
<reference evidence="1 2" key="1">
    <citation type="submission" date="2015-06" db="EMBL/GenBank/DDBJ databases">
        <title>Improved classification and identification of acetic acid bacteria using matrix-assisted laser desorption/ionization time-of-flight mass spectrometry; Gluconobacter nephelii and Gluconobacter uchimurae are later heterotypic synonyms of Gluconobacter japonicus and Gluconobacter oxydans, respectively.</title>
        <authorList>
            <person name="Li L."/>
            <person name="Cleenwerck I."/>
            <person name="De Vuyst L."/>
            <person name="Vandamme P."/>
        </authorList>
    </citation>
    <scope>NUCLEOTIDE SEQUENCE [LARGE SCALE GENOMIC DNA]</scope>
    <source>
        <strain evidence="1 2">LMG 1545</strain>
    </source>
</reference>
<accession>A0A149V9G6</accession>
<comment type="caution">
    <text evidence="1">The sequence shown here is derived from an EMBL/GenBank/DDBJ whole genome shotgun (WGS) entry which is preliminary data.</text>
</comment>
<proteinExistence type="predicted"/>
<name>A0A149V9G6_9PROT</name>
<dbReference type="AlphaFoldDB" id="A0A149V9G6"/>
<evidence type="ECO:0000313" key="1">
    <source>
        <dbReference type="EMBL" id="KXV76785.1"/>
    </source>
</evidence>